<dbReference type="PANTHER" id="PTHR43004">
    <property type="entry name" value="TRK SYSTEM POTASSIUM UPTAKE PROTEIN"/>
    <property type="match status" value="1"/>
</dbReference>
<dbReference type="Gene3D" id="3.30.9.10">
    <property type="entry name" value="D-Amino Acid Oxidase, subunit A, domain 2"/>
    <property type="match status" value="1"/>
</dbReference>
<comment type="caution">
    <text evidence="5">The sequence shown here is derived from an EMBL/GenBank/DDBJ whole genome shotgun (WGS) entry which is preliminary data.</text>
</comment>
<name>A0ABW9A3J6_9BURK</name>
<dbReference type="InterPro" id="IPR050641">
    <property type="entry name" value="RIFMO-like"/>
</dbReference>
<gene>
    <name evidence="5" type="ORF">PQR66_38695</name>
</gene>
<keyword evidence="5" id="KW-0503">Monooxygenase</keyword>
<dbReference type="PANTHER" id="PTHR43004:SF19">
    <property type="entry name" value="BINDING MONOOXYGENASE, PUTATIVE (JCVI)-RELATED"/>
    <property type="match status" value="1"/>
</dbReference>
<keyword evidence="3" id="KW-0274">FAD</keyword>
<dbReference type="InterPro" id="IPR036188">
    <property type="entry name" value="FAD/NAD-bd_sf"/>
</dbReference>
<evidence type="ECO:0000256" key="1">
    <source>
        <dbReference type="ARBA" id="ARBA00001974"/>
    </source>
</evidence>
<dbReference type="EMBL" id="JAQQFN010000055">
    <property type="protein sequence ID" value="MFL9889004.1"/>
    <property type="molecule type" value="Genomic_DNA"/>
</dbReference>
<accession>A0ABW9A3J6</accession>
<feature type="domain" description="FAD-binding" evidence="4">
    <location>
        <begin position="7"/>
        <end position="357"/>
    </location>
</feature>
<dbReference type="GO" id="GO:0004497">
    <property type="term" value="F:monooxygenase activity"/>
    <property type="evidence" value="ECO:0007669"/>
    <property type="project" value="UniProtKB-KW"/>
</dbReference>
<dbReference type="Proteomes" id="UP001629249">
    <property type="component" value="Unassembled WGS sequence"/>
</dbReference>
<evidence type="ECO:0000256" key="3">
    <source>
        <dbReference type="ARBA" id="ARBA00022827"/>
    </source>
</evidence>
<evidence type="ECO:0000259" key="4">
    <source>
        <dbReference type="Pfam" id="PF01494"/>
    </source>
</evidence>
<protein>
    <submittedName>
        <fullName evidence="5">FAD-dependent monooxygenase</fullName>
    </submittedName>
</protein>
<dbReference type="SUPFAM" id="SSF51905">
    <property type="entry name" value="FAD/NAD(P)-binding domain"/>
    <property type="match status" value="1"/>
</dbReference>
<keyword evidence="6" id="KW-1185">Reference proteome</keyword>
<evidence type="ECO:0000313" key="5">
    <source>
        <dbReference type="EMBL" id="MFL9889004.1"/>
    </source>
</evidence>
<keyword evidence="2" id="KW-0285">Flavoprotein</keyword>
<dbReference type="Pfam" id="PF21274">
    <property type="entry name" value="Rng_hyd_C"/>
    <property type="match status" value="1"/>
</dbReference>
<keyword evidence="5" id="KW-0560">Oxidoreductase</keyword>
<sequence>MSSDTTDVEVLIIGGGPVGLVSAIQLGRAGIRTLLLERRLTFSVHTKASGIHARTMEIYRQLGLATIVRQQGETSGNAFSFGWMTRMNGIELGKLTLGATQAERDLFSSWSPETMTLCSQDIYEPLFAEVLSDYPSVELRLNSPATSITQDESGVTVAYTSGERDPGKVRAQYVIGADGVRSHTRNWLGITEDAIPSFGSSLNVLFEADMEPYRAGREYGLFWIINGDTQGAFGWRRRGNLWSYNFEVAEGEDRSMYTPDRCTQVIRAAAGVPDLVVNIVSILHWQHDQSVTNEWRSGRVFLAGDAAHRFPPHGGFGMNSGVQDSQNLAWKLIACLRWGAGNRLLDSYQAERKPVAQFNGDQCVLNTRRMAETGWLLKDARGLAAIETPEGEALREKIIAGIPKQREQLFSQGQQFGRIYQSTAVIDDDTPVEESDISTYRPTGHPGARAPHVWLQGDDGQSFSTIDLYDGGFVLFAASDGDAWLSAASDVAGVLGVPLTAFRLGSPGYVQRPGDTPWETLVGVGHTGAVLVRPDGHVSVRWGALPDNAPGALKIALQQVLDIR</sequence>
<dbReference type="Gene3D" id="3.50.50.60">
    <property type="entry name" value="FAD/NAD(P)-binding domain"/>
    <property type="match status" value="1"/>
</dbReference>
<evidence type="ECO:0000256" key="2">
    <source>
        <dbReference type="ARBA" id="ARBA00022630"/>
    </source>
</evidence>
<dbReference type="RefSeq" id="WP_408335948.1">
    <property type="nucleotide sequence ID" value="NZ_JAQQFH010000063.1"/>
</dbReference>
<organism evidence="5 6">
    <name type="scientific">Paraburkholderia agricolaris</name>
    <dbReference type="NCBI Taxonomy" id="2152888"/>
    <lineage>
        <taxon>Bacteria</taxon>
        <taxon>Pseudomonadati</taxon>
        <taxon>Pseudomonadota</taxon>
        <taxon>Betaproteobacteria</taxon>
        <taxon>Burkholderiales</taxon>
        <taxon>Burkholderiaceae</taxon>
        <taxon>Paraburkholderia</taxon>
    </lineage>
</organism>
<reference evidence="5 6" key="1">
    <citation type="journal article" date="2024" name="Chem. Sci.">
        <title>Discovery of megapolipeptins by genome mining of a Burkholderiales bacteria collection.</title>
        <authorList>
            <person name="Paulo B.S."/>
            <person name="Recchia M.J.J."/>
            <person name="Lee S."/>
            <person name="Fergusson C.H."/>
            <person name="Romanowski S.B."/>
            <person name="Hernandez A."/>
            <person name="Krull N."/>
            <person name="Liu D.Y."/>
            <person name="Cavanagh H."/>
            <person name="Bos A."/>
            <person name="Gray C.A."/>
            <person name="Murphy B.T."/>
            <person name="Linington R.G."/>
            <person name="Eustaquio A.S."/>
        </authorList>
    </citation>
    <scope>NUCLEOTIDE SEQUENCE [LARGE SCALE GENOMIC DNA]</scope>
    <source>
        <strain evidence="5 6">RL16-012-BIC-B</strain>
    </source>
</reference>
<dbReference type="Pfam" id="PF01494">
    <property type="entry name" value="FAD_binding_3"/>
    <property type="match status" value="1"/>
</dbReference>
<proteinExistence type="predicted"/>
<evidence type="ECO:0000313" key="6">
    <source>
        <dbReference type="Proteomes" id="UP001629249"/>
    </source>
</evidence>
<comment type="cofactor">
    <cofactor evidence="1">
        <name>FAD</name>
        <dbReference type="ChEBI" id="CHEBI:57692"/>
    </cofactor>
</comment>
<dbReference type="PRINTS" id="PR00420">
    <property type="entry name" value="RNGMNOXGNASE"/>
</dbReference>
<dbReference type="InterPro" id="IPR002938">
    <property type="entry name" value="FAD-bd"/>
</dbReference>
<dbReference type="Gene3D" id="3.40.30.120">
    <property type="match status" value="1"/>
</dbReference>